<dbReference type="EMBL" id="JBHLWE010000017">
    <property type="protein sequence ID" value="MFC0340155.1"/>
    <property type="molecule type" value="Genomic_DNA"/>
</dbReference>
<evidence type="ECO:0000256" key="1">
    <source>
        <dbReference type="SAM" id="Phobius"/>
    </source>
</evidence>
<organism evidence="2 3">
    <name type="scientific">Paracoccus niistensis</name>
    <dbReference type="NCBI Taxonomy" id="632935"/>
    <lineage>
        <taxon>Bacteria</taxon>
        <taxon>Pseudomonadati</taxon>
        <taxon>Pseudomonadota</taxon>
        <taxon>Alphaproteobacteria</taxon>
        <taxon>Rhodobacterales</taxon>
        <taxon>Paracoccaceae</taxon>
        <taxon>Paracoccus</taxon>
    </lineage>
</organism>
<accession>A0ABV6I1P3</accession>
<comment type="caution">
    <text evidence="2">The sequence shown here is derived from an EMBL/GenBank/DDBJ whole genome shotgun (WGS) entry which is preliminary data.</text>
</comment>
<keyword evidence="1" id="KW-0812">Transmembrane</keyword>
<proteinExistence type="predicted"/>
<reference evidence="2 3" key="1">
    <citation type="submission" date="2024-09" db="EMBL/GenBank/DDBJ databases">
        <authorList>
            <person name="Sun Q."/>
            <person name="Mori K."/>
        </authorList>
    </citation>
    <scope>NUCLEOTIDE SEQUENCE [LARGE SCALE GENOMIC DNA]</scope>
    <source>
        <strain evidence="2 3">KCTC 22789</strain>
    </source>
</reference>
<protein>
    <submittedName>
        <fullName evidence="2">Uncharacterized protein</fullName>
    </submittedName>
</protein>
<sequence length="84" mass="9246">MRDFFMDWAERLLVLFAVLTLLAVVVAGVGAAGHPYYGSFWRGAAIILGGGLYVVVTAGLMFVVFGIYRNTQETNCLLSRQSRQ</sequence>
<evidence type="ECO:0000313" key="3">
    <source>
        <dbReference type="Proteomes" id="UP001589799"/>
    </source>
</evidence>
<evidence type="ECO:0000313" key="2">
    <source>
        <dbReference type="EMBL" id="MFC0340155.1"/>
    </source>
</evidence>
<keyword evidence="3" id="KW-1185">Reference proteome</keyword>
<dbReference type="Proteomes" id="UP001589799">
    <property type="component" value="Unassembled WGS sequence"/>
</dbReference>
<dbReference type="RefSeq" id="WP_377697823.1">
    <property type="nucleotide sequence ID" value="NZ_JBHLWE010000017.1"/>
</dbReference>
<name>A0ABV6I1P3_9RHOB</name>
<gene>
    <name evidence="2" type="ORF">ACFFII_05185</name>
</gene>
<keyword evidence="1" id="KW-1133">Transmembrane helix</keyword>
<feature type="transmembrane region" description="Helical" evidence="1">
    <location>
        <begin position="41"/>
        <end position="68"/>
    </location>
</feature>
<keyword evidence="1" id="KW-0472">Membrane</keyword>